<gene>
    <name evidence="3" type="ORF">B296_00003175</name>
</gene>
<feature type="compositionally biased region" description="Basic and acidic residues" evidence="2">
    <location>
        <begin position="1"/>
        <end position="13"/>
    </location>
</feature>
<comment type="caution">
    <text evidence="3">The sequence shown here is derived from an EMBL/GenBank/DDBJ whole genome shotgun (WGS) entry which is preliminary data.</text>
</comment>
<dbReference type="EMBL" id="AMZH03004598">
    <property type="protein sequence ID" value="RRT68743.1"/>
    <property type="molecule type" value="Genomic_DNA"/>
</dbReference>
<name>A0A426ZXS4_ENSVE</name>
<reference evidence="3 4" key="1">
    <citation type="journal article" date="2014" name="Agronomy (Basel)">
        <title>A Draft Genome Sequence for Ensete ventricosum, the Drought-Tolerant Tree Against Hunger.</title>
        <authorList>
            <person name="Harrison J."/>
            <person name="Moore K.A."/>
            <person name="Paszkiewicz K."/>
            <person name="Jones T."/>
            <person name="Grant M."/>
            <person name="Ambacheew D."/>
            <person name="Muzemil S."/>
            <person name="Studholme D.J."/>
        </authorList>
    </citation>
    <scope>NUCLEOTIDE SEQUENCE [LARGE SCALE GENOMIC DNA]</scope>
</reference>
<proteinExistence type="predicted"/>
<evidence type="ECO:0000256" key="1">
    <source>
        <dbReference type="SAM" id="Coils"/>
    </source>
</evidence>
<feature type="coiled-coil region" evidence="1">
    <location>
        <begin position="62"/>
        <end position="89"/>
    </location>
</feature>
<dbReference type="Proteomes" id="UP000287651">
    <property type="component" value="Unassembled WGS sequence"/>
</dbReference>
<evidence type="ECO:0000313" key="3">
    <source>
        <dbReference type="EMBL" id="RRT68743.1"/>
    </source>
</evidence>
<organism evidence="3 4">
    <name type="scientific">Ensete ventricosum</name>
    <name type="common">Abyssinian banana</name>
    <name type="synonym">Musa ensete</name>
    <dbReference type="NCBI Taxonomy" id="4639"/>
    <lineage>
        <taxon>Eukaryota</taxon>
        <taxon>Viridiplantae</taxon>
        <taxon>Streptophyta</taxon>
        <taxon>Embryophyta</taxon>
        <taxon>Tracheophyta</taxon>
        <taxon>Spermatophyta</taxon>
        <taxon>Magnoliopsida</taxon>
        <taxon>Liliopsida</taxon>
        <taxon>Zingiberales</taxon>
        <taxon>Musaceae</taxon>
        <taxon>Ensete</taxon>
    </lineage>
</organism>
<sequence length="127" mass="14330">THKERGSEQDKHVVGYSPRWEEAPSGTAIEKKSHNERLTTAETCLNVLEVSLEELYQDQRRLLGVESSLEEAESQIKKVESMIDQLTEDTKDSVRYIHEVVAELTAKVMVLTRTLDAEGNNTHAVPP</sequence>
<accession>A0A426ZXS4</accession>
<protein>
    <submittedName>
        <fullName evidence="3">Uncharacterized protein</fullName>
    </submittedName>
</protein>
<evidence type="ECO:0000313" key="4">
    <source>
        <dbReference type="Proteomes" id="UP000287651"/>
    </source>
</evidence>
<feature type="non-terminal residue" evidence="3">
    <location>
        <position position="1"/>
    </location>
</feature>
<dbReference type="AlphaFoldDB" id="A0A426ZXS4"/>
<evidence type="ECO:0000256" key="2">
    <source>
        <dbReference type="SAM" id="MobiDB-lite"/>
    </source>
</evidence>
<feature type="region of interest" description="Disordered" evidence="2">
    <location>
        <begin position="1"/>
        <end position="26"/>
    </location>
</feature>
<keyword evidence="1" id="KW-0175">Coiled coil</keyword>